<dbReference type="SUPFAM" id="SSF54427">
    <property type="entry name" value="NTF2-like"/>
    <property type="match status" value="1"/>
</dbReference>
<proteinExistence type="predicted"/>
<dbReference type="InterPro" id="IPR032710">
    <property type="entry name" value="NTF2-like_dom_sf"/>
</dbReference>
<organism evidence="1 2">
    <name type="scientific">Gloeomargarita lithophora Alchichica-D10</name>
    <dbReference type="NCBI Taxonomy" id="1188229"/>
    <lineage>
        <taxon>Bacteria</taxon>
        <taxon>Bacillati</taxon>
        <taxon>Cyanobacteriota</taxon>
        <taxon>Cyanophyceae</taxon>
        <taxon>Gloeomargaritales</taxon>
        <taxon>Gloeomargaritaceae</taxon>
        <taxon>Gloeomargarita</taxon>
    </lineage>
</organism>
<protein>
    <submittedName>
        <fullName evidence="1">Uncharacterized protein</fullName>
    </submittedName>
</protein>
<evidence type="ECO:0000313" key="2">
    <source>
        <dbReference type="Proteomes" id="UP000180235"/>
    </source>
</evidence>
<dbReference type="Proteomes" id="UP000180235">
    <property type="component" value="Chromosome"/>
</dbReference>
<keyword evidence="2" id="KW-1185">Reference proteome</keyword>
<dbReference type="STRING" id="1188229.GlitD10_2324"/>
<sequence length="235" mass="26139">MVRALPPESAPEAVKTFVRQLDEAINQRNPSSVLNLYSNNFSHGDGYDREALAKSFARLWQRFPNLTYRTELTDWQPQGQGFVLELQTSIRGTEMQKSRQFDLSSTLKTRQTLLQGQIQRQDILSEQTQLTSGKEPPQVTVNAPDVVAPGQRFDFDVIVQEPLRDDQVLGTAVTANVNPSQLLENPRLSLEVLSSGGLFKTGQAPDTPGSQWLSAILVRQGGITVVTRRLRVAVP</sequence>
<evidence type="ECO:0000313" key="1">
    <source>
        <dbReference type="EMBL" id="APB34658.1"/>
    </source>
</evidence>
<dbReference type="KEGG" id="glt:GlitD10_2324"/>
<dbReference type="Gene3D" id="3.10.450.50">
    <property type="match status" value="1"/>
</dbReference>
<name>A0A1J0AFF0_9CYAN</name>
<reference evidence="1 2" key="1">
    <citation type="submission" date="2016-10" db="EMBL/GenBank/DDBJ databases">
        <title>Description of Gloeomargarita lithophora gen. nov., sp. nov., a thylakoid-bearing basal-branching cyanobacterium with intracellular carbonates, and proposal for Gloeomargaritales ord. nov.</title>
        <authorList>
            <person name="Moreira D."/>
            <person name="Tavera R."/>
            <person name="Benzerara K."/>
            <person name="Skouri-Panet F."/>
            <person name="Couradeau E."/>
            <person name="Gerard E."/>
            <person name="Loussert C."/>
            <person name="Novelo E."/>
            <person name="Zivanovic Y."/>
            <person name="Lopez-Garcia P."/>
        </authorList>
    </citation>
    <scope>NUCLEOTIDE SEQUENCE [LARGE SCALE GENOMIC DNA]</scope>
    <source>
        <strain evidence="1 2">D10</strain>
    </source>
</reference>
<dbReference type="AlphaFoldDB" id="A0A1J0AFF0"/>
<accession>A0A1J0AFF0</accession>
<dbReference type="EMBL" id="CP017675">
    <property type="protein sequence ID" value="APB34658.1"/>
    <property type="molecule type" value="Genomic_DNA"/>
</dbReference>
<gene>
    <name evidence="1" type="ORF">GlitD10_2324</name>
</gene>